<dbReference type="GO" id="GO:0003677">
    <property type="term" value="F:DNA binding"/>
    <property type="evidence" value="ECO:0007669"/>
    <property type="project" value="InterPro"/>
</dbReference>
<dbReference type="AlphaFoldDB" id="A0A6J4S8L9"/>
<gene>
    <name evidence="2" type="ORF">AVDCRST_MAG53-1619</name>
</gene>
<protein>
    <submittedName>
        <fullName evidence="2">Transcriptional regulator, AfsR family</fullName>
    </submittedName>
</protein>
<dbReference type="InterPro" id="IPR000792">
    <property type="entry name" value="Tscrpt_reg_LuxR_C"/>
</dbReference>
<dbReference type="Gene3D" id="1.25.40.10">
    <property type="entry name" value="Tetratricopeptide repeat domain"/>
    <property type="match status" value="1"/>
</dbReference>
<dbReference type="PROSITE" id="PS50043">
    <property type="entry name" value="HTH_LUXR_2"/>
    <property type="match status" value="1"/>
</dbReference>
<dbReference type="GO" id="GO:0006355">
    <property type="term" value="P:regulation of DNA-templated transcription"/>
    <property type="evidence" value="ECO:0007669"/>
    <property type="project" value="InterPro"/>
</dbReference>
<dbReference type="Pfam" id="PF25872">
    <property type="entry name" value="HTH_77"/>
    <property type="match status" value="1"/>
</dbReference>
<dbReference type="PRINTS" id="PR00364">
    <property type="entry name" value="DISEASERSIST"/>
</dbReference>
<dbReference type="Gene3D" id="3.40.50.300">
    <property type="entry name" value="P-loop containing nucleotide triphosphate hydrolases"/>
    <property type="match status" value="1"/>
</dbReference>
<dbReference type="InterPro" id="IPR016032">
    <property type="entry name" value="Sig_transdc_resp-reg_C-effctor"/>
</dbReference>
<dbReference type="InterPro" id="IPR027417">
    <property type="entry name" value="P-loop_NTPase"/>
</dbReference>
<name>A0A6J4S8L9_9ACTN</name>
<dbReference type="PROSITE" id="PS00622">
    <property type="entry name" value="HTH_LUXR_1"/>
    <property type="match status" value="1"/>
</dbReference>
<dbReference type="PRINTS" id="PR00038">
    <property type="entry name" value="HTHLUXR"/>
</dbReference>
<dbReference type="InterPro" id="IPR049945">
    <property type="entry name" value="AAA_22"/>
</dbReference>
<accession>A0A6J4S8L9</accession>
<dbReference type="SUPFAM" id="SSF52540">
    <property type="entry name" value="P-loop containing nucleoside triphosphate hydrolases"/>
    <property type="match status" value="1"/>
</dbReference>
<dbReference type="EMBL" id="CADCVR010000048">
    <property type="protein sequence ID" value="CAA9492601.1"/>
    <property type="molecule type" value="Genomic_DNA"/>
</dbReference>
<evidence type="ECO:0000313" key="2">
    <source>
        <dbReference type="EMBL" id="CAA9492601.1"/>
    </source>
</evidence>
<dbReference type="Gene3D" id="1.10.10.10">
    <property type="entry name" value="Winged helix-like DNA-binding domain superfamily/Winged helix DNA-binding domain"/>
    <property type="match status" value="1"/>
</dbReference>
<dbReference type="SUPFAM" id="SSF48452">
    <property type="entry name" value="TPR-like"/>
    <property type="match status" value="1"/>
</dbReference>
<dbReference type="Pfam" id="PF13401">
    <property type="entry name" value="AAA_22"/>
    <property type="match status" value="1"/>
</dbReference>
<dbReference type="PANTHER" id="PTHR47691">
    <property type="entry name" value="REGULATOR-RELATED"/>
    <property type="match status" value="1"/>
</dbReference>
<dbReference type="GO" id="GO:0043531">
    <property type="term" value="F:ADP binding"/>
    <property type="evidence" value="ECO:0007669"/>
    <property type="project" value="InterPro"/>
</dbReference>
<dbReference type="Pfam" id="PF00196">
    <property type="entry name" value="GerE"/>
    <property type="match status" value="1"/>
</dbReference>
<dbReference type="InterPro" id="IPR011990">
    <property type="entry name" value="TPR-like_helical_dom_sf"/>
</dbReference>
<evidence type="ECO:0000259" key="1">
    <source>
        <dbReference type="PROSITE" id="PS50043"/>
    </source>
</evidence>
<dbReference type="SUPFAM" id="SSF46894">
    <property type="entry name" value="C-terminal effector domain of the bipartite response regulators"/>
    <property type="match status" value="1"/>
</dbReference>
<dbReference type="SMART" id="SM00421">
    <property type="entry name" value="HTH_LUXR"/>
    <property type="match status" value="1"/>
</dbReference>
<feature type="domain" description="HTH luxR-type" evidence="1">
    <location>
        <begin position="682"/>
        <end position="747"/>
    </location>
</feature>
<sequence length="748" mass="80712">MASTSSGTEGRAGSVEHNLPAPLTSLVGRARELERITESLRATRLVTLTGPGGVGKTRLALTLARRQLSRRPDGVWIVDLASGPEPPDVEAEAARVLDVRGPRGTPATDALRRYLTDRDVLLVLDNCEHVVDACAELAAALLSTCASVRIMATSRESLGVDGETVWRLKPLGPEDAYRLFVERARQRQPDFMPGEETDATIAELCARLDRLPLAIELAAARVSVMSPDEVLAGLKTRLGMLGGGGRLTPVHHRTVRAAVEWSHQLLDPVEQEAFRSLAVFVGGFDASAARAVAPGLSLDVLARLVDKSLVAVIQTARGRTRYRLLETVREYACELLLEADEWDAARERHLRHVSALADVAREEWLSTGAQRFVNQLDDDYENVRAVVEWAAGSDPCAAMRVLGGTRDLFFRFGQADGLRLAEVLLERCPARDRHRVEAQISAGQLAISSGDPERARSLLAQARELSAELGEPVLEAWVRFFQGLGDTLAGSLETGREHLQASRALHGELGIRIGEARSIAVLGMTFLLANEAGRAKELLEAALAIYEAEQDRWGQGQCHTFLGVIAESSASDTSRATAHYRKAVDLLRPSRDATLLPVALICQAGVLGRRDPAGALKVVAAACAIRARVGGEFAPFYRVRLERIRAAGEQAVGDDAGLLSAQGARLGIDDAVALAFGDQAPRPALPAGVSARELEVAGLVAEGLTNKAIASRLHLSVRTVESHVRHLLAKVALENRTQLASWVRERTQ</sequence>
<dbReference type="InterPro" id="IPR036388">
    <property type="entry name" value="WH-like_DNA-bd_sf"/>
</dbReference>
<dbReference type="InterPro" id="IPR058852">
    <property type="entry name" value="HTH_77"/>
</dbReference>
<dbReference type="CDD" id="cd06170">
    <property type="entry name" value="LuxR_C_like"/>
    <property type="match status" value="1"/>
</dbReference>
<dbReference type="PANTHER" id="PTHR47691:SF3">
    <property type="entry name" value="HTH-TYPE TRANSCRIPTIONAL REGULATOR RV0890C-RELATED"/>
    <property type="match status" value="1"/>
</dbReference>
<proteinExistence type="predicted"/>
<organism evidence="2">
    <name type="scientific">uncultured Solirubrobacteraceae bacterium</name>
    <dbReference type="NCBI Taxonomy" id="1162706"/>
    <lineage>
        <taxon>Bacteria</taxon>
        <taxon>Bacillati</taxon>
        <taxon>Actinomycetota</taxon>
        <taxon>Thermoleophilia</taxon>
        <taxon>Solirubrobacterales</taxon>
        <taxon>Solirubrobacteraceae</taxon>
        <taxon>environmental samples</taxon>
    </lineage>
</organism>
<reference evidence="2" key="1">
    <citation type="submission" date="2020-02" db="EMBL/GenBank/DDBJ databases">
        <authorList>
            <person name="Meier V. D."/>
        </authorList>
    </citation>
    <scope>NUCLEOTIDE SEQUENCE</scope>
    <source>
        <strain evidence="2">AVDCRST_MAG53</strain>
    </source>
</reference>